<proteinExistence type="predicted"/>
<evidence type="ECO:0000313" key="2">
    <source>
        <dbReference type="Proteomes" id="UP001234178"/>
    </source>
</evidence>
<keyword evidence="2" id="KW-1185">Reference proteome</keyword>
<comment type="caution">
    <text evidence="1">The sequence shown here is derived from an EMBL/GenBank/DDBJ whole genome shotgun (WGS) entry which is preliminary data.</text>
</comment>
<sequence>MPFWQFYSYLLQTNLIRSIMAAHEHVQPTIDLPRLVLPVTSSNSTNSARDVSASSAAHHQQIPANYSASLNSRSWDSHSLQHLHFQEEAVWYPTGSQEMRSSKYFNNLTWSSGPLYSGGMVPKSFPLRATRPRDQLAHPYFRGSQIITPSEHTSIGCPTLRAEESIMVNQTLPRSQKCF</sequence>
<accession>A0ABQ9ZZH5</accession>
<protein>
    <submittedName>
        <fullName evidence="1">Uncharacterized protein</fullName>
    </submittedName>
</protein>
<reference evidence="1 2" key="1">
    <citation type="journal article" date="2023" name="Nucleic Acids Res.">
        <title>The hologenome of Daphnia magna reveals possible DNA methylation and microbiome-mediated evolution of the host genome.</title>
        <authorList>
            <person name="Chaturvedi A."/>
            <person name="Li X."/>
            <person name="Dhandapani V."/>
            <person name="Marshall H."/>
            <person name="Kissane S."/>
            <person name="Cuenca-Cambronero M."/>
            <person name="Asole G."/>
            <person name="Calvet F."/>
            <person name="Ruiz-Romero M."/>
            <person name="Marangio P."/>
            <person name="Guigo R."/>
            <person name="Rago D."/>
            <person name="Mirbahai L."/>
            <person name="Eastwood N."/>
            <person name="Colbourne J.K."/>
            <person name="Zhou J."/>
            <person name="Mallon E."/>
            <person name="Orsini L."/>
        </authorList>
    </citation>
    <scope>NUCLEOTIDE SEQUENCE [LARGE SCALE GENOMIC DNA]</scope>
    <source>
        <strain evidence="1">LRV0_1</strain>
    </source>
</reference>
<gene>
    <name evidence="1" type="ORF">OUZ56_000303</name>
</gene>
<dbReference type="Proteomes" id="UP001234178">
    <property type="component" value="Unassembled WGS sequence"/>
</dbReference>
<name>A0ABQ9ZZH5_9CRUS</name>
<organism evidence="1 2">
    <name type="scientific">Daphnia magna</name>
    <dbReference type="NCBI Taxonomy" id="35525"/>
    <lineage>
        <taxon>Eukaryota</taxon>
        <taxon>Metazoa</taxon>
        <taxon>Ecdysozoa</taxon>
        <taxon>Arthropoda</taxon>
        <taxon>Crustacea</taxon>
        <taxon>Branchiopoda</taxon>
        <taxon>Diplostraca</taxon>
        <taxon>Cladocera</taxon>
        <taxon>Anomopoda</taxon>
        <taxon>Daphniidae</taxon>
        <taxon>Daphnia</taxon>
    </lineage>
</organism>
<dbReference type="EMBL" id="JAOYFB010000036">
    <property type="protein sequence ID" value="KAK4018236.1"/>
    <property type="molecule type" value="Genomic_DNA"/>
</dbReference>
<evidence type="ECO:0000313" key="1">
    <source>
        <dbReference type="EMBL" id="KAK4018236.1"/>
    </source>
</evidence>